<dbReference type="InterPro" id="IPR016747">
    <property type="entry name" value="Phosphotransbutyrylase"/>
</dbReference>
<dbReference type="RefSeq" id="WP_164464336.1">
    <property type="nucleotide sequence ID" value="NZ_JARRRY010000034.1"/>
</dbReference>
<feature type="transmembrane region" description="Helical" evidence="1">
    <location>
        <begin position="134"/>
        <end position="154"/>
    </location>
</feature>
<evidence type="ECO:0000313" key="3">
    <source>
        <dbReference type="EMBL" id="MDG5755574.1"/>
    </source>
</evidence>
<organism evidence="3 4">
    <name type="scientific">Ectobacillus antri</name>
    <dbReference type="NCBI Taxonomy" id="2486280"/>
    <lineage>
        <taxon>Bacteria</taxon>
        <taxon>Bacillati</taxon>
        <taxon>Bacillota</taxon>
        <taxon>Bacilli</taxon>
        <taxon>Bacillales</taxon>
        <taxon>Bacillaceae</taxon>
        <taxon>Ectobacillus</taxon>
    </lineage>
</organism>
<dbReference type="EMBL" id="JARULN010000034">
    <property type="protein sequence ID" value="MDG5755574.1"/>
    <property type="molecule type" value="Genomic_DNA"/>
</dbReference>
<gene>
    <name evidence="3" type="ORF">P6P90_16910</name>
</gene>
<evidence type="ECO:0000313" key="4">
    <source>
        <dbReference type="Proteomes" id="UP001218246"/>
    </source>
</evidence>
<dbReference type="PIRSF" id="PIRSF019083">
    <property type="entry name" value="UCP019083_VanZ"/>
    <property type="match status" value="1"/>
</dbReference>
<evidence type="ECO:0000256" key="1">
    <source>
        <dbReference type="SAM" id="Phobius"/>
    </source>
</evidence>
<comment type="caution">
    <text evidence="3">The sequence shown here is derived from an EMBL/GenBank/DDBJ whole genome shotgun (WGS) entry which is preliminary data.</text>
</comment>
<feature type="transmembrane region" description="Helical" evidence="1">
    <location>
        <begin position="102"/>
        <end position="119"/>
    </location>
</feature>
<keyword evidence="1" id="KW-1133">Transmembrane helix</keyword>
<dbReference type="Proteomes" id="UP001218246">
    <property type="component" value="Unassembled WGS sequence"/>
</dbReference>
<accession>A0ABT6H8I0</accession>
<protein>
    <submittedName>
        <fullName evidence="3">VanZ family protein</fullName>
    </submittedName>
</protein>
<proteinExistence type="predicted"/>
<dbReference type="NCBIfam" id="NF037970">
    <property type="entry name" value="vanZ_1"/>
    <property type="match status" value="1"/>
</dbReference>
<evidence type="ECO:0000259" key="2">
    <source>
        <dbReference type="Pfam" id="PF04892"/>
    </source>
</evidence>
<dbReference type="InterPro" id="IPR006976">
    <property type="entry name" value="VanZ-like"/>
</dbReference>
<name>A0ABT6H8I0_9BACI</name>
<sequence length="165" mass="19099">MNHVMKYWLPVLLWAGMIFYSSSQPYEKQDMRPGIMERIDPEQVERWFSSVKFSYANYEISVQNMGAAGFLEFFVRKGAHLTVFFGLGILLFRAFSQYRLPVHLTFMYAFTLLVTYAALDEVHQGFTDGRTPLWQDALLDSVGGFLGIVVWLYVQKRKKSVASTK</sequence>
<keyword evidence="1" id="KW-0812">Transmembrane</keyword>
<keyword evidence="1" id="KW-0472">Membrane</keyword>
<feature type="transmembrane region" description="Helical" evidence="1">
    <location>
        <begin position="78"/>
        <end position="95"/>
    </location>
</feature>
<feature type="domain" description="VanZ-like" evidence="2">
    <location>
        <begin position="8"/>
        <end position="152"/>
    </location>
</feature>
<dbReference type="Pfam" id="PF04892">
    <property type="entry name" value="VanZ"/>
    <property type="match status" value="1"/>
</dbReference>
<reference evidence="3 4" key="1">
    <citation type="submission" date="2023-04" db="EMBL/GenBank/DDBJ databases">
        <title>Ectobacillus antri isolated from activated sludge.</title>
        <authorList>
            <person name="Yan P."/>
            <person name="Liu X."/>
        </authorList>
    </citation>
    <scope>NUCLEOTIDE SEQUENCE [LARGE SCALE GENOMIC DNA]</scope>
    <source>
        <strain evidence="3 4">C18H</strain>
    </source>
</reference>
<keyword evidence="4" id="KW-1185">Reference proteome</keyword>